<dbReference type="InterPro" id="IPR001138">
    <property type="entry name" value="Zn2Cys6_DnaBD"/>
</dbReference>
<gene>
    <name evidence="7" type="ORF">P170DRAFT_477354</name>
</gene>
<dbReference type="GO" id="GO:0003677">
    <property type="term" value="F:DNA binding"/>
    <property type="evidence" value="ECO:0007669"/>
    <property type="project" value="UniProtKB-KW"/>
</dbReference>
<dbReference type="Pfam" id="PF00172">
    <property type="entry name" value="Zn_clus"/>
    <property type="match status" value="1"/>
</dbReference>
<dbReference type="GO" id="GO:0008270">
    <property type="term" value="F:zinc ion binding"/>
    <property type="evidence" value="ECO:0007669"/>
    <property type="project" value="InterPro"/>
</dbReference>
<keyword evidence="8" id="KW-1185">Reference proteome</keyword>
<dbReference type="PROSITE" id="PS00463">
    <property type="entry name" value="ZN2_CY6_FUNGAL_1"/>
    <property type="match status" value="1"/>
</dbReference>
<dbReference type="EMBL" id="MSFO01000006">
    <property type="protein sequence ID" value="PLB46474.1"/>
    <property type="molecule type" value="Genomic_DNA"/>
</dbReference>
<dbReference type="InterPro" id="IPR036864">
    <property type="entry name" value="Zn2-C6_fun-type_DNA-bd_sf"/>
</dbReference>
<dbReference type="Gene3D" id="4.10.240.10">
    <property type="entry name" value="Zn(2)-C6 fungal-type DNA-binding domain"/>
    <property type="match status" value="1"/>
</dbReference>
<dbReference type="CDD" id="cd12148">
    <property type="entry name" value="fungal_TF_MHR"/>
    <property type="match status" value="1"/>
</dbReference>
<feature type="domain" description="Zn(2)-C6 fungal-type" evidence="6">
    <location>
        <begin position="74"/>
        <end position="104"/>
    </location>
</feature>
<keyword evidence="1" id="KW-0805">Transcription regulation</keyword>
<dbReference type="GO" id="GO:0009893">
    <property type="term" value="P:positive regulation of metabolic process"/>
    <property type="evidence" value="ECO:0007669"/>
    <property type="project" value="UniProtKB-ARBA"/>
</dbReference>
<evidence type="ECO:0000313" key="8">
    <source>
        <dbReference type="Proteomes" id="UP000234275"/>
    </source>
</evidence>
<dbReference type="PANTHER" id="PTHR31668">
    <property type="entry name" value="GLUCOSE TRANSPORT TRANSCRIPTION REGULATOR RGT1-RELATED-RELATED"/>
    <property type="match status" value="1"/>
</dbReference>
<accession>A0A2I2G0R3</accession>
<evidence type="ECO:0000313" key="7">
    <source>
        <dbReference type="EMBL" id="PLB46474.1"/>
    </source>
</evidence>
<dbReference type="GeneID" id="36561146"/>
<dbReference type="CDD" id="cd00067">
    <property type="entry name" value="GAL4"/>
    <property type="match status" value="1"/>
</dbReference>
<dbReference type="STRING" id="1392250.A0A2I2G0R3"/>
<proteinExistence type="predicted"/>
<evidence type="ECO:0000259" key="6">
    <source>
        <dbReference type="PROSITE" id="PS50048"/>
    </source>
</evidence>
<feature type="region of interest" description="Disordered" evidence="5">
    <location>
        <begin position="106"/>
        <end position="133"/>
    </location>
</feature>
<keyword evidence="3" id="KW-0804">Transcription</keyword>
<organism evidence="7 8">
    <name type="scientific">Aspergillus steynii IBT 23096</name>
    <dbReference type="NCBI Taxonomy" id="1392250"/>
    <lineage>
        <taxon>Eukaryota</taxon>
        <taxon>Fungi</taxon>
        <taxon>Dikarya</taxon>
        <taxon>Ascomycota</taxon>
        <taxon>Pezizomycotina</taxon>
        <taxon>Eurotiomycetes</taxon>
        <taxon>Eurotiomycetidae</taxon>
        <taxon>Eurotiales</taxon>
        <taxon>Aspergillaceae</taxon>
        <taxon>Aspergillus</taxon>
        <taxon>Aspergillus subgen. Circumdati</taxon>
    </lineage>
</organism>
<name>A0A2I2G0R3_9EURO</name>
<keyword evidence="4" id="KW-0539">Nucleus</keyword>
<dbReference type="Proteomes" id="UP000234275">
    <property type="component" value="Unassembled WGS sequence"/>
</dbReference>
<comment type="caution">
    <text evidence="7">The sequence shown here is derived from an EMBL/GenBank/DDBJ whole genome shotgun (WGS) entry which is preliminary data.</text>
</comment>
<evidence type="ECO:0000256" key="4">
    <source>
        <dbReference type="ARBA" id="ARBA00023242"/>
    </source>
</evidence>
<dbReference type="OrthoDB" id="2283488at2759"/>
<dbReference type="RefSeq" id="XP_024701776.1">
    <property type="nucleotide sequence ID" value="XM_024853448.1"/>
</dbReference>
<evidence type="ECO:0000256" key="5">
    <source>
        <dbReference type="SAM" id="MobiDB-lite"/>
    </source>
</evidence>
<evidence type="ECO:0000256" key="1">
    <source>
        <dbReference type="ARBA" id="ARBA00023015"/>
    </source>
</evidence>
<evidence type="ECO:0000256" key="2">
    <source>
        <dbReference type="ARBA" id="ARBA00023125"/>
    </source>
</evidence>
<dbReference type="SUPFAM" id="SSF57701">
    <property type="entry name" value="Zn2/Cys6 DNA-binding domain"/>
    <property type="match status" value="1"/>
</dbReference>
<keyword evidence="2" id="KW-0238">DNA-binding</keyword>
<reference evidence="7 8" key="1">
    <citation type="submission" date="2016-12" db="EMBL/GenBank/DDBJ databases">
        <title>The genomes of Aspergillus section Nigri reveals drivers in fungal speciation.</title>
        <authorList>
            <consortium name="DOE Joint Genome Institute"/>
            <person name="Vesth T.C."/>
            <person name="Nybo J."/>
            <person name="Theobald S."/>
            <person name="Brandl J."/>
            <person name="Frisvad J.C."/>
            <person name="Nielsen K.F."/>
            <person name="Lyhne E.K."/>
            <person name="Kogle M.E."/>
            <person name="Kuo A."/>
            <person name="Riley R."/>
            <person name="Clum A."/>
            <person name="Nolan M."/>
            <person name="Lipzen A."/>
            <person name="Salamov A."/>
            <person name="Henrissat B."/>
            <person name="Wiebenga A."/>
            <person name="De Vries R.P."/>
            <person name="Grigoriev I.V."/>
            <person name="Mortensen U.H."/>
            <person name="Andersen M.R."/>
            <person name="Baker S.E."/>
        </authorList>
    </citation>
    <scope>NUCLEOTIDE SEQUENCE [LARGE SCALE GENOMIC DNA]</scope>
    <source>
        <strain evidence="7 8">IBT 23096</strain>
    </source>
</reference>
<feature type="compositionally biased region" description="Polar residues" evidence="5">
    <location>
        <begin position="123"/>
        <end position="133"/>
    </location>
</feature>
<dbReference type="InterPro" id="IPR050797">
    <property type="entry name" value="Carb_Metab_Trans_Reg"/>
</dbReference>
<protein>
    <recommendedName>
        <fullName evidence="6">Zn(2)-C6 fungal-type domain-containing protein</fullName>
    </recommendedName>
</protein>
<sequence>MARERGLGLKAHSPDGIDDNDWIFVSWSAEWTQFQTRDASRQFLRDQITRGLFSPHNIMQTRSRPPRAPLAAQACDPCRRRKIRCDTRRPQCSNCRTLAIECHYNTQRKKRGPKPRASRPDSDSIQVTLSPSDSRAPIAPDVFGDSPCFPVSEDDPISPMHHTSPAVLVEWSTRPLQVHRALNAAIDAMGLSLEQTVKECLERCMLWSFATLPLIHPSTFSRNIPLLLPSSMHRFQASTQSQPAMEDLRAFSLLTTVCALVSRRMGRGSTNIRMDALLLPFLTASRDMLYCFEDWDIDHPDSSSLVIRISQSTAYHYTGQTSRSWYLLGDALRLAMSMKLFDESSYLGINPLEAQLRRNAFATIYAGDKSASFLNGMPICYYGVYADALESDPLRWEDGFNLLDPEDPRFHPPFENRLNKGVYLSFRLWTMAAELMNYLGVAASLSAQPSYDASSPDSAKIGITQSYLSFCGILDTLPAWLRNPDGHIAESEEATSYQRSAFWQQRANLVITFHCLRILILRKASQLGLSYLFGLTDNPDMLALRKIDFASDLAAASEIIPFEALQANGEPLIEKLRQVGVTLLEIIHQCQNRAITSRARSLLHTLIEVVAGLDSRVSDGLRPPEVS</sequence>
<feature type="compositionally biased region" description="Basic residues" evidence="5">
    <location>
        <begin position="106"/>
        <end position="117"/>
    </location>
</feature>
<evidence type="ECO:0000256" key="3">
    <source>
        <dbReference type="ARBA" id="ARBA00023163"/>
    </source>
</evidence>
<dbReference type="VEuPathDB" id="FungiDB:P170DRAFT_477354"/>
<dbReference type="GO" id="GO:0000981">
    <property type="term" value="F:DNA-binding transcription factor activity, RNA polymerase II-specific"/>
    <property type="evidence" value="ECO:0007669"/>
    <property type="project" value="InterPro"/>
</dbReference>
<dbReference type="AlphaFoldDB" id="A0A2I2G0R3"/>
<dbReference type="SMART" id="SM00066">
    <property type="entry name" value="GAL4"/>
    <property type="match status" value="1"/>
</dbReference>
<dbReference type="PROSITE" id="PS50048">
    <property type="entry name" value="ZN2_CY6_FUNGAL_2"/>
    <property type="match status" value="1"/>
</dbReference>